<gene>
    <name evidence="3" type="ORF">MICPUN_64297</name>
</gene>
<keyword evidence="2" id="KW-0472">Membrane</keyword>
<dbReference type="InterPro" id="IPR013078">
    <property type="entry name" value="His_Pase_superF_clade-1"/>
</dbReference>
<comment type="similarity">
    <text evidence="1">Belongs to the phosphoglycerate mutase family.</text>
</comment>
<keyword evidence="2" id="KW-1133">Transmembrane helix</keyword>
<dbReference type="GeneID" id="8249393"/>
<protein>
    <submittedName>
        <fullName evidence="3">Uncharacterized protein</fullName>
    </submittedName>
</protein>
<evidence type="ECO:0000256" key="2">
    <source>
        <dbReference type="SAM" id="Phobius"/>
    </source>
</evidence>
<dbReference type="AlphaFoldDB" id="C1EHP4"/>
<dbReference type="eggNOG" id="ENOG502RZPE">
    <property type="taxonomic scope" value="Eukaryota"/>
</dbReference>
<dbReference type="PANTHER" id="PTHR48100:SF33">
    <property type="entry name" value="PEPTIDASE S54 RHOMBOID DOMAIN-CONTAINING PROTEIN"/>
    <property type="match status" value="1"/>
</dbReference>
<organism evidence="3 4">
    <name type="scientific">Micromonas commoda (strain RCC299 / NOUM17 / CCMP2709)</name>
    <name type="common">Picoplanktonic green alga</name>
    <dbReference type="NCBI Taxonomy" id="296587"/>
    <lineage>
        <taxon>Eukaryota</taxon>
        <taxon>Viridiplantae</taxon>
        <taxon>Chlorophyta</taxon>
        <taxon>Mamiellophyceae</taxon>
        <taxon>Mamiellales</taxon>
        <taxon>Mamiellaceae</taxon>
        <taxon>Micromonas</taxon>
    </lineage>
</organism>
<dbReference type="CDD" id="cd07067">
    <property type="entry name" value="HP_PGM_like"/>
    <property type="match status" value="1"/>
</dbReference>
<keyword evidence="2" id="KW-0812">Transmembrane</keyword>
<dbReference type="Gene3D" id="3.40.50.1240">
    <property type="entry name" value="Phosphoglycerate mutase-like"/>
    <property type="match status" value="1"/>
</dbReference>
<dbReference type="SUPFAM" id="SSF53254">
    <property type="entry name" value="Phosphoglycerate mutase-like"/>
    <property type="match status" value="1"/>
</dbReference>
<dbReference type="GO" id="GO:0016791">
    <property type="term" value="F:phosphatase activity"/>
    <property type="evidence" value="ECO:0007669"/>
    <property type="project" value="TreeGrafter"/>
</dbReference>
<dbReference type="OrthoDB" id="496981at2759"/>
<keyword evidence="4" id="KW-1185">Reference proteome</keyword>
<dbReference type="KEGG" id="mis:MICPUN_64297"/>
<evidence type="ECO:0000313" key="4">
    <source>
        <dbReference type="Proteomes" id="UP000002009"/>
    </source>
</evidence>
<accession>C1EHP4</accession>
<name>C1EHP4_MICCC</name>
<dbReference type="InterPro" id="IPR029033">
    <property type="entry name" value="His_PPase_superfam"/>
</dbReference>
<proteinExistence type="inferred from homology"/>
<dbReference type="EMBL" id="CP001333">
    <property type="protein sequence ID" value="ACO67542.1"/>
    <property type="molecule type" value="Genomic_DNA"/>
</dbReference>
<feature type="transmembrane region" description="Helical" evidence="2">
    <location>
        <begin position="16"/>
        <end position="40"/>
    </location>
</feature>
<dbReference type="PANTHER" id="PTHR48100">
    <property type="entry name" value="BROAD-SPECIFICITY PHOSPHATASE YOR283W-RELATED"/>
    <property type="match status" value="1"/>
</dbReference>
<dbReference type="GO" id="GO:0005829">
    <property type="term" value="C:cytosol"/>
    <property type="evidence" value="ECO:0007669"/>
    <property type="project" value="TreeGrafter"/>
</dbReference>
<dbReference type="RefSeq" id="XP_002506284.1">
    <property type="nucleotide sequence ID" value="XM_002506238.1"/>
</dbReference>
<dbReference type="Proteomes" id="UP000002009">
    <property type="component" value="Chromosome 15"/>
</dbReference>
<evidence type="ECO:0000256" key="1">
    <source>
        <dbReference type="ARBA" id="ARBA00038362"/>
    </source>
</evidence>
<sequence>MSVLATVAADIDWATVLAYAFTVMAAYVALTVAAVASPIARRILFKSRLYARGIAHMVLSREKKNWPKQRGNGVPVGKNIITKRIVFIRHGESTWNQVFNRGFGYRFPFRLFEGVLTEVVGLLSRSSFFFDAPLSDLGNLEAKKLRAFLTSKEDGPVGKDADALAGVKGTSILVTSNLRRAAQTMAVAFWDRVAVTGEKIYVLSCLQEMARNVDTCALAGPGEPVPLRGIEEQIPDIQNVPAGPIRALLERRRVTDSGSVVAESGHFNAGNKPLMRNGHASMLEFAHWSAAQDASTIIVGGHSLWFKEFFKCFIKPEQEHVAQRKKIVNCGVVAFDLKCGTDASGNVGFSIDSSSVRIVYGGFGK</sequence>
<evidence type="ECO:0000313" key="3">
    <source>
        <dbReference type="EMBL" id="ACO67542.1"/>
    </source>
</evidence>
<dbReference type="InParanoid" id="C1EHP4"/>
<reference evidence="3 4" key="1">
    <citation type="journal article" date="2009" name="Science">
        <title>Green evolution and dynamic adaptations revealed by genomes of the marine picoeukaryotes Micromonas.</title>
        <authorList>
            <person name="Worden A.Z."/>
            <person name="Lee J.H."/>
            <person name="Mock T."/>
            <person name="Rouze P."/>
            <person name="Simmons M.P."/>
            <person name="Aerts A.L."/>
            <person name="Allen A.E."/>
            <person name="Cuvelier M.L."/>
            <person name="Derelle E."/>
            <person name="Everett M.V."/>
            <person name="Foulon E."/>
            <person name="Grimwood J."/>
            <person name="Gundlach H."/>
            <person name="Henrissat B."/>
            <person name="Napoli C."/>
            <person name="McDonald S.M."/>
            <person name="Parker M.S."/>
            <person name="Rombauts S."/>
            <person name="Salamov A."/>
            <person name="Von Dassow P."/>
            <person name="Badger J.H."/>
            <person name="Coutinho P.M."/>
            <person name="Demir E."/>
            <person name="Dubchak I."/>
            <person name="Gentemann C."/>
            <person name="Eikrem W."/>
            <person name="Gready J.E."/>
            <person name="John U."/>
            <person name="Lanier W."/>
            <person name="Lindquist E.A."/>
            <person name="Lucas S."/>
            <person name="Mayer K.F."/>
            <person name="Moreau H."/>
            <person name="Not F."/>
            <person name="Otillar R."/>
            <person name="Panaud O."/>
            <person name="Pangilinan J."/>
            <person name="Paulsen I."/>
            <person name="Piegu B."/>
            <person name="Poliakov A."/>
            <person name="Robbens S."/>
            <person name="Schmutz J."/>
            <person name="Toulza E."/>
            <person name="Wyss T."/>
            <person name="Zelensky A."/>
            <person name="Zhou K."/>
            <person name="Armbrust E.V."/>
            <person name="Bhattacharya D."/>
            <person name="Goodenough U.W."/>
            <person name="Van de Peer Y."/>
            <person name="Grigoriev I.V."/>
        </authorList>
    </citation>
    <scope>NUCLEOTIDE SEQUENCE [LARGE SCALE GENOMIC DNA]</scope>
    <source>
        <strain evidence="4">RCC299 / NOUM17</strain>
    </source>
</reference>
<dbReference type="InterPro" id="IPR050275">
    <property type="entry name" value="PGM_Phosphatase"/>
</dbReference>
<dbReference type="OMA" id="LWFRAFF"/>